<dbReference type="Proteomes" id="UP001194746">
    <property type="component" value="Unassembled WGS sequence"/>
</dbReference>
<dbReference type="InterPro" id="IPR010730">
    <property type="entry name" value="HET"/>
</dbReference>
<dbReference type="PANTHER" id="PTHR10622:SF10">
    <property type="entry name" value="HET DOMAIN-CONTAINING PROTEIN"/>
    <property type="match status" value="1"/>
</dbReference>
<organism evidence="4 5">
    <name type="scientific">Aspergillus nanangensis</name>
    <dbReference type="NCBI Taxonomy" id="2582783"/>
    <lineage>
        <taxon>Eukaryota</taxon>
        <taxon>Fungi</taxon>
        <taxon>Dikarya</taxon>
        <taxon>Ascomycota</taxon>
        <taxon>Pezizomycotina</taxon>
        <taxon>Eurotiomycetes</taxon>
        <taxon>Eurotiomycetidae</taxon>
        <taxon>Eurotiales</taxon>
        <taxon>Aspergillaceae</taxon>
        <taxon>Aspergillus</taxon>
        <taxon>Aspergillus subgen. Circumdati</taxon>
    </lineage>
</organism>
<feature type="domain" description="DUF8212" evidence="3">
    <location>
        <begin position="217"/>
        <end position="240"/>
    </location>
</feature>
<evidence type="ECO:0008006" key="6">
    <source>
        <dbReference type="Google" id="ProtNLM"/>
    </source>
</evidence>
<name>A0AAD4GXB9_ASPNN</name>
<sequence>MRLIQTQEPLTLQEFAENEIPKYAILSRRWEREEISFQEMVKNDENTTNKAGYRKIQQFCARALADGFQYAWVDTCCINKESSAELSEAINSMFRWYQGAQICYGYLSDVHDGTIERSVWFTRGWTLQELLAPREVLFLASDWSNLGSRKALANQLVEVTGIDEGILLGSSRMQDVSIARRMSWASQRQTTRTEDMAYCLMGIFDVNMPLLYGEGAKAFIRLQEEIMSDSDDQTLFAWNNDEVTEDQPSGLLARSPKDFRASGDIFPFKFSRESTPFALTNRGIRMQLPLIFPDHRKNTLILECRGGAGIVGIGIMATTYKLVQERQCVRISKSYRKDIPLRLLTGCVLDTIYILKAFSGSLVLPPRKQRFEDGGNPYLLRQRLPIYLVPPRGHRKKLIVCLDVGNKESADGRFGSNVAQLYDMLDRAEEAHHYYQGTLKTPLKDFVMEGYNFLVENYEAGDDIHLLGFSKGAYASYLLGDFVSWFEIIAMSHKERLPFMWSHYERSLEISRGNEYDASRRSQAVDHMKDLNINCRLCNGIQFMGLFDTANPQENSRKYWPPEMDASAAVFRHAVSIDERRTELSPILARTQALNARYNERQNTQELWFLGNHENLGAALGTRKMEMNPLSDIPLTWMIREAINAGLLFSHGGKSLFMYAGHGFGHFGNDLRAASTTGCVHDAFSSQNKPGKVILRERSLKSSTSEGPPRHIPLGAAIHASVLRRIEADQNYRPPNLTKSPGKLREEIKNWVVLRNATIAECYVRDASEARAAQLGEISLEQLDIDSDVNLGMEWKIDWEIN</sequence>
<dbReference type="AlphaFoldDB" id="A0AAD4GXB9"/>
<dbReference type="PANTHER" id="PTHR10622">
    <property type="entry name" value="HET DOMAIN-CONTAINING PROTEIN"/>
    <property type="match status" value="1"/>
</dbReference>
<gene>
    <name evidence="4" type="ORF">FE257_004259</name>
</gene>
<dbReference type="Pfam" id="PF09994">
    <property type="entry name" value="T6SS_Tle1-like_cat"/>
    <property type="match status" value="1"/>
</dbReference>
<dbReference type="EMBL" id="VCAU01000019">
    <property type="protein sequence ID" value="KAF9891403.1"/>
    <property type="molecule type" value="Genomic_DNA"/>
</dbReference>
<comment type="caution">
    <text evidence="4">The sequence shown here is derived from an EMBL/GenBank/DDBJ whole genome shotgun (WGS) entry which is preliminary data.</text>
</comment>
<evidence type="ECO:0000259" key="1">
    <source>
        <dbReference type="Pfam" id="PF06985"/>
    </source>
</evidence>
<evidence type="ECO:0000313" key="4">
    <source>
        <dbReference type="EMBL" id="KAF9891403.1"/>
    </source>
</evidence>
<evidence type="ECO:0000259" key="3">
    <source>
        <dbReference type="Pfam" id="PF26640"/>
    </source>
</evidence>
<accession>A0AAD4GXB9</accession>
<reference evidence="4" key="2">
    <citation type="submission" date="2020-02" db="EMBL/GenBank/DDBJ databases">
        <authorList>
            <person name="Gilchrist C.L.M."/>
            <person name="Chooi Y.-H."/>
        </authorList>
    </citation>
    <scope>NUCLEOTIDE SEQUENCE</scope>
    <source>
        <strain evidence="4">MST-FP2251</strain>
    </source>
</reference>
<dbReference type="Pfam" id="PF26640">
    <property type="entry name" value="DUF8212"/>
    <property type="match status" value="1"/>
</dbReference>
<protein>
    <recommendedName>
        <fullName evidence="6">Heterokaryon incompatibility domain-containing protein</fullName>
    </recommendedName>
</protein>
<evidence type="ECO:0000313" key="5">
    <source>
        <dbReference type="Proteomes" id="UP001194746"/>
    </source>
</evidence>
<proteinExistence type="predicted"/>
<dbReference type="Pfam" id="PF06985">
    <property type="entry name" value="HET"/>
    <property type="match status" value="1"/>
</dbReference>
<dbReference type="InterPro" id="IPR058525">
    <property type="entry name" value="DUF8212"/>
</dbReference>
<feature type="domain" description="Heterokaryon incompatibility" evidence="1">
    <location>
        <begin position="23"/>
        <end position="110"/>
    </location>
</feature>
<evidence type="ECO:0000259" key="2">
    <source>
        <dbReference type="Pfam" id="PF09994"/>
    </source>
</evidence>
<keyword evidence="5" id="KW-1185">Reference proteome</keyword>
<dbReference type="InterPro" id="IPR018712">
    <property type="entry name" value="Tle1-like_cat"/>
</dbReference>
<reference evidence="4" key="1">
    <citation type="journal article" date="2019" name="Beilstein J. Org. Chem.">
        <title>Nanangenines: drimane sesquiterpenoids as the dominant metabolite cohort of a novel Australian fungus, Aspergillus nanangensis.</title>
        <authorList>
            <person name="Lacey H.J."/>
            <person name="Gilchrist C.L.M."/>
            <person name="Crombie A."/>
            <person name="Kalaitzis J.A."/>
            <person name="Vuong D."/>
            <person name="Rutledge P.J."/>
            <person name="Turner P."/>
            <person name="Pitt J.I."/>
            <person name="Lacey E."/>
            <person name="Chooi Y.H."/>
            <person name="Piggott A.M."/>
        </authorList>
    </citation>
    <scope>NUCLEOTIDE SEQUENCE</scope>
    <source>
        <strain evidence="4">MST-FP2251</strain>
    </source>
</reference>
<feature type="domain" description="T6SS Phospholipase effector Tle1-like catalytic" evidence="2">
    <location>
        <begin position="396"/>
        <end position="641"/>
    </location>
</feature>